<organism evidence="8 9">
    <name type="scientific">Leptospira kobayashii</name>
    <dbReference type="NCBI Taxonomy" id="1917830"/>
    <lineage>
        <taxon>Bacteria</taxon>
        <taxon>Pseudomonadati</taxon>
        <taxon>Spirochaetota</taxon>
        <taxon>Spirochaetia</taxon>
        <taxon>Leptospirales</taxon>
        <taxon>Leptospiraceae</taxon>
        <taxon>Leptospira</taxon>
    </lineage>
</organism>
<evidence type="ECO:0000256" key="4">
    <source>
        <dbReference type="ARBA" id="ARBA00022989"/>
    </source>
</evidence>
<sequence length="243" mass="26530">MTEKQRTRGSNLNKNITPIYNDLQKLGSEFFGTFMLLLIIIGSGIMGNNLASGNIAIALLSNAIATGTGLYFLISIFGSISGAHFNPIVTVFFQTQKDIPNRLAYGYIGVQILGGLLGVWFSHFIFELPVFQFSTHVRTGFPQWASEILATTGLLLTIVLGTRHAGNQVPVLVGSYITAAYWFTSSTSFANPAVTIARSFSDTFAGIRPEDVIHFILAQSIGLGLGIFLLRFFEPKVKETNRP</sequence>
<dbReference type="Pfam" id="PF00230">
    <property type="entry name" value="MIP"/>
    <property type="match status" value="1"/>
</dbReference>
<feature type="transmembrane region" description="Helical" evidence="7">
    <location>
        <begin position="105"/>
        <end position="124"/>
    </location>
</feature>
<proteinExistence type="inferred from homology"/>
<keyword evidence="5 7" id="KW-0472">Membrane</keyword>
<feature type="transmembrane region" description="Helical" evidence="7">
    <location>
        <begin position="30"/>
        <end position="50"/>
    </location>
</feature>
<keyword evidence="9" id="KW-1185">Reference proteome</keyword>
<reference evidence="8 9" key="1">
    <citation type="submission" date="2021-08" db="EMBL/GenBank/DDBJ databases">
        <title>Complete genome sequence of Leptospira kobayashii strain E30.</title>
        <authorList>
            <person name="Nakao R."/>
            <person name="Nakamura S."/>
            <person name="Masuzawa T."/>
            <person name="Koizumi N."/>
        </authorList>
    </citation>
    <scope>NUCLEOTIDE SEQUENCE [LARGE SCALE GENOMIC DNA]</scope>
    <source>
        <strain evidence="8 9">E30</strain>
    </source>
</reference>
<dbReference type="PANTHER" id="PTHR45724:SF13">
    <property type="entry name" value="AQUAPORIN NIP1-1-RELATED"/>
    <property type="match status" value="1"/>
</dbReference>
<dbReference type="SUPFAM" id="SSF81338">
    <property type="entry name" value="Aquaporin-like"/>
    <property type="match status" value="1"/>
</dbReference>
<comment type="similarity">
    <text evidence="6">Belongs to the MIP/aquaporin (TC 1.A.8) family.</text>
</comment>
<evidence type="ECO:0000313" key="8">
    <source>
        <dbReference type="EMBL" id="BDA79871.1"/>
    </source>
</evidence>
<feature type="transmembrane region" description="Helical" evidence="7">
    <location>
        <begin position="144"/>
        <end position="162"/>
    </location>
</feature>
<name>A0ABM7ULK6_9LEPT</name>
<evidence type="ECO:0000313" key="9">
    <source>
        <dbReference type="Proteomes" id="UP000245263"/>
    </source>
</evidence>
<evidence type="ECO:0000256" key="7">
    <source>
        <dbReference type="SAM" id="Phobius"/>
    </source>
</evidence>
<comment type="subcellular location">
    <subcellularLocation>
        <location evidence="1">Membrane</location>
        <topology evidence="1">Multi-pass membrane protein</topology>
    </subcellularLocation>
</comment>
<feature type="transmembrane region" description="Helical" evidence="7">
    <location>
        <begin position="169"/>
        <end position="192"/>
    </location>
</feature>
<evidence type="ECO:0000256" key="5">
    <source>
        <dbReference type="ARBA" id="ARBA00023136"/>
    </source>
</evidence>
<keyword evidence="4 7" id="KW-1133">Transmembrane helix</keyword>
<dbReference type="InterPro" id="IPR034294">
    <property type="entry name" value="Aquaporin_transptr"/>
</dbReference>
<dbReference type="InterPro" id="IPR023271">
    <property type="entry name" value="Aquaporin-like"/>
</dbReference>
<evidence type="ECO:0000256" key="1">
    <source>
        <dbReference type="ARBA" id="ARBA00004141"/>
    </source>
</evidence>
<dbReference type="PANTHER" id="PTHR45724">
    <property type="entry name" value="AQUAPORIN NIP2-1"/>
    <property type="match status" value="1"/>
</dbReference>
<protein>
    <submittedName>
        <fullName evidence="8">MIP family protein</fullName>
    </submittedName>
</protein>
<dbReference type="Gene3D" id="1.20.1080.10">
    <property type="entry name" value="Glycerol uptake facilitator protein"/>
    <property type="match status" value="1"/>
</dbReference>
<gene>
    <name evidence="8" type="ORF">LPTSP3_g28010</name>
</gene>
<accession>A0ABM7ULK6</accession>
<keyword evidence="2 6" id="KW-0813">Transport</keyword>
<evidence type="ECO:0000256" key="2">
    <source>
        <dbReference type="ARBA" id="ARBA00022448"/>
    </source>
</evidence>
<dbReference type="Proteomes" id="UP000245263">
    <property type="component" value="Chromosome 1"/>
</dbReference>
<evidence type="ECO:0000256" key="3">
    <source>
        <dbReference type="ARBA" id="ARBA00022692"/>
    </source>
</evidence>
<feature type="transmembrane region" description="Helical" evidence="7">
    <location>
        <begin position="212"/>
        <end position="233"/>
    </location>
</feature>
<dbReference type="PRINTS" id="PR00783">
    <property type="entry name" value="MINTRINSICP"/>
</dbReference>
<dbReference type="InterPro" id="IPR000425">
    <property type="entry name" value="MIP"/>
</dbReference>
<dbReference type="EMBL" id="AP025028">
    <property type="protein sequence ID" value="BDA79871.1"/>
    <property type="molecule type" value="Genomic_DNA"/>
</dbReference>
<keyword evidence="3 6" id="KW-0812">Transmembrane</keyword>
<evidence type="ECO:0000256" key="6">
    <source>
        <dbReference type="RuleBase" id="RU000477"/>
    </source>
</evidence>